<evidence type="ECO:0000256" key="5">
    <source>
        <dbReference type="SAM" id="MobiDB-lite"/>
    </source>
</evidence>
<gene>
    <name evidence="7" type="ORF">BWQ96_01475</name>
</gene>
<evidence type="ECO:0000256" key="3">
    <source>
        <dbReference type="ARBA" id="ARBA00022833"/>
    </source>
</evidence>
<dbReference type="SUPFAM" id="SSF57850">
    <property type="entry name" value="RING/U-box"/>
    <property type="match status" value="1"/>
</dbReference>
<comment type="caution">
    <text evidence="7">The sequence shown here is derived from an EMBL/GenBank/DDBJ whole genome shotgun (WGS) entry which is preliminary data.</text>
</comment>
<keyword evidence="8" id="KW-1185">Reference proteome</keyword>
<feature type="compositionally biased region" description="Polar residues" evidence="5">
    <location>
        <begin position="32"/>
        <end position="46"/>
    </location>
</feature>
<organism evidence="7 8">
    <name type="scientific">Gracilariopsis chorda</name>
    <dbReference type="NCBI Taxonomy" id="448386"/>
    <lineage>
        <taxon>Eukaryota</taxon>
        <taxon>Rhodophyta</taxon>
        <taxon>Florideophyceae</taxon>
        <taxon>Rhodymeniophycidae</taxon>
        <taxon>Gracilariales</taxon>
        <taxon>Gracilariaceae</taxon>
        <taxon>Gracilariopsis</taxon>
    </lineage>
</organism>
<dbReference type="InterPro" id="IPR013083">
    <property type="entry name" value="Znf_RING/FYVE/PHD"/>
</dbReference>
<feature type="compositionally biased region" description="Polar residues" evidence="5">
    <location>
        <begin position="577"/>
        <end position="598"/>
    </location>
</feature>
<protein>
    <recommendedName>
        <fullName evidence="6">RING-type domain-containing protein</fullName>
    </recommendedName>
</protein>
<evidence type="ECO:0000259" key="6">
    <source>
        <dbReference type="PROSITE" id="PS50089"/>
    </source>
</evidence>
<accession>A0A2V3J2R1</accession>
<feature type="compositionally biased region" description="Basic residues" evidence="5">
    <location>
        <begin position="650"/>
        <end position="661"/>
    </location>
</feature>
<evidence type="ECO:0000313" key="7">
    <source>
        <dbReference type="EMBL" id="PXF48623.1"/>
    </source>
</evidence>
<feature type="region of interest" description="Disordered" evidence="5">
    <location>
        <begin position="550"/>
        <end position="750"/>
    </location>
</feature>
<name>A0A2V3J2R1_9FLOR</name>
<feature type="region of interest" description="Disordered" evidence="5">
    <location>
        <begin position="156"/>
        <end position="188"/>
    </location>
</feature>
<sequence>MDRVYSPEHRHRLSVRSRQPLRAQTLHFSTFANPPVQSELQPQRSRGQVHPAGPFTSQNFLAQGARGNGSFNTYNSGVLVSNPAVPLSVRLCTSKSAHANTNALPMAPAESTLRQPNHTLDTHAQLLTSQVIRGQLNRETQASAVRTSPVMCVMSPSTLPQSASSPLASNGLPTPARGRKRKIPSGTNPTCMRMAHWSHVLDPACNTGSGLHTTSGCQQTNSQLLTNTSLVRNDIPSKAHMTYDHIEQDNSQLPSSHHPTNVAYRHVPSGPYPRAQGLAKPLNPTIHSLQRSPGTGDQQHFHPTETMIRTSFSVAHTSDYIFYPGVRSTVDPQATCYAAGPNSNLLLTNAPVITHAEVPMVNPCSDSQFANPQSRTVLAHPRNALARPSTNALQNSNSGAYSALSLERSIIGSAPRAASSSQPLHYGFQPLGTSDRSVLCIDSSNSQQNITTQIAGAGVGSNFASLLGTASPTNRVQARMADVNSADAHASTVKTPRTTKGRPPKRYRPRKKTPAAKPSELNSDKTIECAPVSRGVFSETAPQMQIHKETCLQRGDGDNPRRKGIQSENCGGAPTEYQPNISRPAASSVQSIPPSFSTRMDLPPKPRKSNEELEQASSRPSSTAVQTGDRYAVSKNSEVERRPSHSERNHRVHRLPLHLRVKASASVFSPASDDTQTPLTPHSTGDQSSPDAVSLGGTNAEEDKKRTTEPRRSTLAVSGLDEKQSREKKQSSKPVTHAQDHGATKNQRSVLLKLRLRKSKTKFSRRVAISKRKSLFKRASSSKLGPVPSPRPQRQSRARFHTPNGAAELTRPKISVDECLEVKKPLRPHLKSKTQCGKQAMPKKARVSDTEVTTKKPSSTQKAGRSDEQLVENFARKGRPSELSLFTPVPIQEPRANLRLMTNDFDAELVNLQREGHIKTPLPLSQTRAGKSGALGGRELRCLLCTESVSRSQAFIHPRFPAKNFFLCGKCHHHVDSRIKRESAMVCVPISDSPNDVLRRISFFVMVVESIILGFPPSERETREIAKVHACVLSRKPSELRKRAEFINLPFETTALLRVVLRKLGVTIQRNRLRWRLQPIRLPSCPDLIEIISQAIPPSLEDMIRGSTPGKDAWNTVFPKIKLDANTSSFLIVSNLMALIGVRLRHLCSHNTGCFADQGECLVQFDLLSVCSAMHRARVMVSGTVVESLFRVWDPDAAARYLELTDARLANGTSTGRLSNICSVCTQRQDQRNYPFRFFSCLSCSHEFCSVCVSNVLSPSEYALANAGAYKCLLCRVDATVHTKLLRSGGLYDVIPKTKMANGAAAQNASKSRPQLPMLLVSRDLRKQVIRDGAGDGRTRIVGFAKLCEGANSHTCGIGPSSSEAHAPSAAYPTKAAANGGNGFDEWCFSCKLPVDNQVSNKEQCRHVLQDDQPSILRCVNENCGVVMHRECSPPDHSRRRRAGRPKWSCPRHKCHVCASRDDSRLFKCRTCALALCKDHMFKPSEVYLYSEKLFACKECMKNLRAPRPSLMDRLPKRKSEFIQALNVPQAKRRRLAEKGMSDGLPPSYPGCIE</sequence>
<feature type="domain" description="RING-type" evidence="6">
    <location>
        <begin position="1222"/>
        <end position="1276"/>
    </location>
</feature>
<proteinExistence type="predicted"/>
<dbReference type="InterPro" id="IPR001841">
    <property type="entry name" value="Znf_RING"/>
</dbReference>
<feature type="compositionally biased region" description="Polar residues" evidence="5">
    <location>
        <begin position="156"/>
        <end position="172"/>
    </location>
</feature>
<feature type="compositionally biased region" description="Polar residues" evidence="5">
    <location>
        <begin position="666"/>
        <end position="691"/>
    </location>
</feature>
<feature type="compositionally biased region" description="Basic and acidic residues" evidence="5">
    <location>
        <begin position="602"/>
        <end position="611"/>
    </location>
</feature>
<keyword evidence="1" id="KW-0479">Metal-binding</keyword>
<feature type="compositionally biased region" description="Basic and acidic residues" evidence="5">
    <location>
        <begin position="550"/>
        <end position="561"/>
    </location>
</feature>
<evidence type="ECO:0000256" key="2">
    <source>
        <dbReference type="ARBA" id="ARBA00022771"/>
    </source>
</evidence>
<feature type="region of interest" description="Disordered" evidence="5">
    <location>
        <begin position="32"/>
        <end position="54"/>
    </location>
</feature>
<evidence type="ECO:0000313" key="8">
    <source>
        <dbReference type="Proteomes" id="UP000247409"/>
    </source>
</evidence>
<feature type="region of interest" description="Disordered" evidence="5">
    <location>
        <begin position="483"/>
        <end position="527"/>
    </location>
</feature>
<evidence type="ECO:0000256" key="4">
    <source>
        <dbReference type="PROSITE-ProRule" id="PRU00175"/>
    </source>
</evidence>
<evidence type="ECO:0000256" key="1">
    <source>
        <dbReference type="ARBA" id="ARBA00022723"/>
    </source>
</evidence>
<dbReference type="InterPro" id="IPR017907">
    <property type="entry name" value="Znf_RING_CS"/>
</dbReference>
<feature type="compositionally biased region" description="Basic and acidic residues" evidence="5">
    <location>
        <begin position="637"/>
        <end position="649"/>
    </location>
</feature>
<dbReference type="PROSITE" id="PS00518">
    <property type="entry name" value="ZF_RING_1"/>
    <property type="match status" value="1"/>
</dbReference>
<dbReference type="STRING" id="448386.A0A2V3J2R1"/>
<feature type="region of interest" description="Disordered" evidence="5">
    <location>
        <begin position="774"/>
        <end position="807"/>
    </location>
</feature>
<keyword evidence="2 4" id="KW-0863">Zinc-finger</keyword>
<feature type="compositionally biased region" description="Basic and acidic residues" evidence="5">
    <location>
        <begin position="720"/>
        <end position="730"/>
    </location>
</feature>
<keyword evidence="3" id="KW-0862">Zinc</keyword>
<dbReference type="EMBL" id="NBIV01000012">
    <property type="protein sequence ID" value="PXF48623.1"/>
    <property type="molecule type" value="Genomic_DNA"/>
</dbReference>
<dbReference type="Proteomes" id="UP000247409">
    <property type="component" value="Unassembled WGS sequence"/>
</dbReference>
<dbReference type="GO" id="GO:0008270">
    <property type="term" value="F:zinc ion binding"/>
    <property type="evidence" value="ECO:0007669"/>
    <property type="project" value="UniProtKB-KW"/>
</dbReference>
<dbReference type="PROSITE" id="PS50089">
    <property type="entry name" value="ZF_RING_2"/>
    <property type="match status" value="1"/>
</dbReference>
<feature type="compositionally biased region" description="Polar residues" evidence="5">
    <location>
        <begin position="615"/>
        <end position="626"/>
    </location>
</feature>
<dbReference type="OrthoDB" id="21264at2759"/>
<reference evidence="7 8" key="1">
    <citation type="journal article" date="2018" name="Mol. Biol. Evol.">
        <title>Analysis of the draft genome of the red seaweed Gracilariopsis chorda provides insights into genome size evolution in Rhodophyta.</title>
        <authorList>
            <person name="Lee J."/>
            <person name="Yang E.C."/>
            <person name="Graf L."/>
            <person name="Yang J.H."/>
            <person name="Qiu H."/>
            <person name="Zel Zion U."/>
            <person name="Chan C.X."/>
            <person name="Stephens T.G."/>
            <person name="Weber A.P.M."/>
            <person name="Boo G.H."/>
            <person name="Boo S.M."/>
            <person name="Kim K.M."/>
            <person name="Shin Y."/>
            <person name="Jung M."/>
            <person name="Lee S.J."/>
            <person name="Yim H.S."/>
            <person name="Lee J.H."/>
            <person name="Bhattacharya D."/>
            <person name="Yoon H.S."/>
        </authorList>
    </citation>
    <scope>NUCLEOTIDE SEQUENCE [LARGE SCALE GENOMIC DNA]</scope>
    <source>
        <strain evidence="7 8">SKKU-2015</strain>
        <tissue evidence="7">Whole body</tissue>
    </source>
</reference>
<feature type="compositionally biased region" description="Basic and acidic residues" evidence="5">
    <location>
        <begin position="701"/>
        <end position="712"/>
    </location>
</feature>
<feature type="region of interest" description="Disordered" evidence="5">
    <location>
        <begin position="833"/>
        <end position="869"/>
    </location>
</feature>
<feature type="compositionally biased region" description="Basic residues" evidence="5">
    <location>
        <begin position="497"/>
        <end position="514"/>
    </location>
</feature>
<dbReference type="Gene3D" id="3.30.40.10">
    <property type="entry name" value="Zinc/RING finger domain, C3HC4 (zinc finger)"/>
    <property type="match status" value="2"/>
</dbReference>